<sequence length="535" mass="61239">MDDDKPLVPPELWDDIIDCLWNDRPALLACTLTCRAWLPRARFHAFHSISVVDLSSFKRLHRLLDASPHLASYVRRLSIVGGWTQGLPTSTTRVDKKWPALLSRLPLVEDLTLCRWNAAKMKHGALRALYKSLEAIRTLRLVDVQFQRGTEDVPWLVLACPRLTALHCCDLDMILYPQPSPPRSLPPRKDEDFLASTVRLESLKLSETDPAIRAWLLNSPVICQVQRLSLDVSCTSVVDVGGQDVFLRQAGPALRDLVISFSAGDSDLFLEDLDLRICTGLAHTEQLATLHIKFYNVSSMEQSQYRVLECACFVLNHITQAHRSLRQFRISFLCDDLWDCIDFGRNAWMEFDQALASVVAKRPHMQTLLEIVDDMDRWYKPEDDLEEESDYCDEDDEQFEDSDEDVNDSNEIQCNNTHGECQNQASDDEGDDEDEDDEDEDEDDKDEDDEDEDEGEDEDDEDGDGDNYWQEVHHPTILEDTPDSVLQYLPVLQQTQCCLMIAQGRQWNMDAEFGGCIIGQKSEWSFNFDCPLPQE</sequence>
<dbReference type="GeneID" id="24094988"/>
<keyword evidence="3" id="KW-1185">Reference proteome</keyword>
<dbReference type="STRING" id="599839.J4HUD3"/>
<feature type="compositionally biased region" description="Acidic residues" evidence="1">
    <location>
        <begin position="426"/>
        <end position="465"/>
    </location>
</feature>
<name>J4HUD3_9APHY</name>
<dbReference type="InParanoid" id="J4HUD3"/>
<dbReference type="AlphaFoldDB" id="J4HUD3"/>
<evidence type="ECO:0000313" key="2">
    <source>
        <dbReference type="EMBL" id="CCM00077.1"/>
    </source>
</evidence>
<evidence type="ECO:0000313" key="3">
    <source>
        <dbReference type="Proteomes" id="UP000006352"/>
    </source>
</evidence>
<dbReference type="HOGENOM" id="CLU_036316_3_0_1"/>
<feature type="region of interest" description="Disordered" evidence="1">
    <location>
        <begin position="384"/>
        <end position="469"/>
    </location>
</feature>
<feature type="compositionally biased region" description="Polar residues" evidence="1">
    <location>
        <begin position="412"/>
        <end position="425"/>
    </location>
</feature>
<protein>
    <submittedName>
        <fullName evidence="2">Uncharacterized protein</fullName>
    </submittedName>
</protein>
<reference evidence="2 3" key="1">
    <citation type="journal article" date="2012" name="Appl. Environ. Microbiol.">
        <title>Short-read sequencing for genomic analysis of the brown rot fungus Fibroporia radiculosa.</title>
        <authorList>
            <person name="Tang J.D."/>
            <person name="Perkins A.D."/>
            <person name="Sonstegard T.S."/>
            <person name="Schroeder S.G."/>
            <person name="Burgess S.C."/>
            <person name="Diehl S.V."/>
        </authorList>
    </citation>
    <scope>NUCLEOTIDE SEQUENCE [LARGE SCALE GENOMIC DNA]</scope>
    <source>
        <strain evidence="2 3">TFFH 294</strain>
    </source>
</reference>
<accession>J4HUD3</accession>
<dbReference type="RefSeq" id="XP_012179360.1">
    <property type="nucleotide sequence ID" value="XM_012323970.1"/>
</dbReference>
<dbReference type="OrthoDB" id="2794135at2759"/>
<proteinExistence type="predicted"/>
<gene>
    <name evidence="2" type="ORF">FIBRA_02104</name>
</gene>
<evidence type="ECO:0000256" key="1">
    <source>
        <dbReference type="SAM" id="MobiDB-lite"/>
    </source>
</evidence>
<dbReference type="Proteomes" id="UP000006352">
    <property type="component" value="Unassembled WGS sequence"/>
</dbReference>
<dbReference type="EMBL" id="HE796965">
    <property type="protein sequence ID" value="CCM00077.1"/>
    <property type="molecule type" value="Genomic_DNA"/>
</dbReference>
<dbReference type="InterPro" id="IPR032675">
    <property type="entry name" value="LRR_dom_sf"/>
</dbReference>
<dbReference type="Gene3D" id="3.80.10.10">
    <property type="entry name" value="Ribonuclease Inhibitor"/>
    <property type="match status" value="1"/>
</dbReference>
<organism evidence="2 3">
    <name type="scientific">Fibroporia radiculosa</name>
    <dbReference type="NCBI Taxonomy" id="599839"/>
    <lineage>
        <taxon>Eukaryota</taxon>
        <taxon>Fungi</taxon>
        <taxon>Dikarya</taxon>
        <taxon>Basidiomycota</taxon>
        <taxon>Agaricomycotina</taxon>
        <taxon>Agaricomycetes</taxon>
        <taxon>Polyporales</taxon>
        <taxon>Fibroporiaceae</taxon>
        <taxon>Fibroporia</taxon>
    </lineage>
</organism>
<feature type="compositionally biased region" description="Acidic residues" evidence="1">
    <location>
        <begin position="384"/>
        <end position="408"/>
    </location>
</feature>